<protein>
    <submittedName>
        <fullName evidence="2">Uncharacterized protein</fullName>
    </submittedName>
</protein>
<keyword evidence="3" id="KW-1185">Reference proteome</keyword>
<evidence type="ECO:0000313" key="2">
    <source>
        <dbReference type="EMBL" id="AJG21230.1"/>
    </source>
</evidence>
<dbReference type="EMBL" id="CP010536">
    <property type="protein sequence ID" value="AJG21230.1"/>
    <property type="molecule type" value="Genomic_DNA"/>
</dbReference>
<dbReference type="KEGG" id="cbw:RR42_m3871"/>
<evidence type="ECO:0000313" key="3">
    <source>
        <dbReference type="Proteomes" id="UP000031843"/>
    </source>
</evidence>
<gene>
    <name evidence="2" type="ORF">RR42_m3871</name>
</gene>
<name>A0A0C4YEQ0_9BURK</name>
<dbReference type="Proteomes" id="UP000031843">
    <property type="component" value="Chromosome main"/>
</dbReference>
<reference evidence="2 3" key="1">
    <citation type="journal article" date="2015" name="Genome Announc.">
        <title>Complete Genome Sequence of Cupriavidus basilensis 4G11, Isolated from the Oak Ridge Field Research Center Site.</title>
        <authorList>
            <person name="Ray J."/>
            <person name="Waters R.J."/>
            <person name="Skerker J.M."/>
            <person name="Kuehl J.V."/>
            <person name="Price M.N."/>
            <person name="Huang J."/>
            <person name="Chakraborty R."/>
            <person name="Arkin A.P."/>
            <person name="Deutschbauer A."/>
        </authorList>
    </citation>
    <scope>NUCLEOTIDE SEQUENCE [LARGE SCALE GENOMIC DNA]</scope>
    <source>
        <strain evidence="2">4G11</strain>
    </source>
</reference>
<feature type="region of interest" description="Disordered" evidence="1">
    <location>
        <begin position="44"/>
        <end position="67"/>
    </location>
</feature>
<proteinExistence type="predicted"/>
<accession>A0A0C4YEQ0</accession>
<evidence type="ECO:0000256" key="1">
    <source>
        <dbReference type="SAM" id="MobiDB-lite"/>
    </source>
</evidence>
<dbReference type="AlphaFoldDB" id="A0A0C4YEQ0"/>
<organism evidence="2 3">
    <name type="scientific">Cupriavidus basilensis</name>
    <dbReference type="NCBI Taxonomy" id="68895"/>
    <lineage>
        <taxon>Bacteria</taxon>
        <taxon>Pseudomonadati</taxon>
        <taxon>Pseudomonadota</taxon>
        <taxon>Betaproteobacteria</taxon>
        <taxon>Burkholderiales</taxon>
        <taxon>Burkholderiaceae</taxon>
        <taxon>Cupriavidus</taxon>
    </lineage>
</organism>
<sequence length="67" mass="7125">MRFTVRAGPGWGPPARLDLGLSRLAQGNPDIFFGPVVTVASPGLRTHCSRQSDAGRSARRLAEAQPP</sequence>